<evidence type="ECO:0000313" key="11">
    <source>
        <dbReference type="Proteomes" id="UP000653305"/>
    </source>
</evidence>
<dbReference type="InterPro" id="IPR023395">
    <property type="entry name" value="MCP_dom_sf"/>
</dbReference>
<comment type="similarity">
    <text evidence="2 9">Belongs to the mitochondrial carrier (TC 2.A.29) family.</text>
</comment>
<organism evidence="10 11">
    <name type="scientific">Phtheirospermum japonicum</name>
    <dbReference type="NCBI Taxonomy" id="374723"/>
    <lineage>
        <taxon>Eukaryota</taxon>
        <taxon>Viridiplantae</taxon>
        <taxon>Streptophyta</taxon>
        <taxon>Embryophyta</taxon>
        <taxon>Tracheophyta</taxon>
        <taxon>Spermatophyta</taxon>
        <taxon>Magnoliopsida</taxon>
        <taxon>eudicotyledons</taxon>
        <taxon>Gunneridae</taxon>
        <taxon>Pentapetalae</taxon>
        <taxon>asterids</taxon>
        <taxon>lamiids</taxon>
        <taxon>Lamiales</taxon>
        <taxon>Orobanchaceae</taxon>
        <taxon>Orobanchaceae incertae sedis</taxon>
        <taxon>Phtheirospermum</taxon>
    </lineage>
</organism>
<protein>
    <recommendedName>
        <fullName evidence="12">Mitochondrial carrier protein</fullName>
    </recommendedName>
</protein>
<keyword evidence="7 8" id="KW-0472">Membrane</keyword>
<accession>A0A830CZ24</accession>
<evidence type="ECO:0000256" key="9">
    <source>
        <dbReference type="RuleBase" id="RU000488"/>
    </source>
</evidence>
<dbReference type="SUPFAM" id="SSF103506">
    <property type="entry name" value="Mitochondrial carrier"/>
    <property type="match status" value="1"/>
</dbReference>
<keyword evidence="11" id="KW-1185">Reference proteome</keyword>
<dbReference type="Gene3D" id="1.50.40.10">
    <property type="entry name" value="Mitochondrial carrier domain"/>
    <property type="match status" value="1"/>
</dbReference>
<dbReference type="PROSITE" id="PS50920">
    <property type="entry name" value="SOLCAR"/>
    <property type="match status" value="1"/>
</dbReference>
<evidence type="ECO:0000256" key="5">
    <source>
        <dbReference type="ARBA" id="ARBA00022737"/>
    </source>
</evidence>
<evidence type="ECO:0000256" key="1">
    <source>
        <dbReference type="ARBA" id="ARBA00004141"/>
    </source>
</evidence>
<evidence type="ECO:0008006" key="12">
    <source>
        <dbReference type="Google" id="ProtNLM"/>
    </source>
</evidence>
<feature type="repeat" description="Solcar" evidence="8">
    <location>
        <begin position="230"/>
        <end position="310"/>
    </location>
</feature>
<evidence type="ECO:0000256" key="3">
    <source>
        <dbReference type="ARBA" id="ARBA00022448"/>
    </source>
</evidence>
<evidence type="ECO:0000256" key="4">
    <source>
        <dbReference type="ARBA" id="ARBA00022692"/>
    </source>
</evidence>
<dbReference type="InterPro" id="IPR018108">
    <property type="entry name" value="MCP_transmembrane"/>
</dbReference>
<keyword evidence="3 9" id="KW-0813">Transport</keyword>
<keyword evidence="4 8" id="KW-0812">Transmembrane</keyword>
<dbReference type="Pfam" id="PF00153">
    <property type="entry name" value="Mito_carr"/>
    <property type="match status" value="1"/>
</dbReference>
<sequence>MAGPVNDPLDSFLNSIRVVKNPLESNFREAVKNLKHCFNGFVKHVNLSGAANYLVLEQVTVNLNAKKKGQNVVIGEKGEFRIEVFFGMYTENCDCNDHCSINFIRDDVEKVDNKNDSCYDGEIKSNELKNEIGKDDLSFECLKMFLFDKLSHFPMFDVGVQDYDEDRFDHFKALFSELEGKREIVDGFLTNLQFARIGGVFKPIVWGTNGGKEAPRSFRSEAAVVVPPADSVLRSALAGGLSCALSAAIMHPVDTVKTWVQASTLTFPEVISKLPQFGVRALYRGSIPAILGQFSSHGLRTGICEVSKLMLVNVAPSLPEMQVRTPRL</sequence>
<evidence type="ECO:0000256" key="2">
    <source>
        <dbReference type="ARBA" id="ARBA00006375"/>
    </source>
</evidence>
<evidence type="ECO:0000256" key="7">
    <source>
        <dbReference type="ARBA" id="ARBA00023136"/>
    </source>
</evidence>
<gene>
    <name evidence="10" type="ORF">PHJA_002499100</name>
</gene>
<dbReference type="PANTHER" id="PTHR45667">
    <property type="entry name" value="S-ADENOSYLMETHIONINE MITOCHONDRIAL CARRIER PROTEIN"/>
    <property type="match status" value="1"/>
</dbReference>
<reference evidence="10" key="1">
    <citation type="submission" date="2020-07" db="EMBL/GenBank/DDBJ databases">
        <title>Ethylene signaling mediates host invasion by parasitic plants.</title>
        <authorList>
            <person name="Yoshida S."/>
        </authorList>
    </citation>
    <scope>NUCLEOTIDE SEQUENCE</scope>
    <source>
        <strain evidence="10">Okayama</strain>
    </source>
</reference>
<proteinExistence type="inferred from homology"/>
<evidence type="ECO:0000256" key="6">
    <source>
        <dbReference type="ARBA" id="ARBA00022989"/>
    </source>
</evidence>
<dbReference type="OrthoDB" id="276989at2759"/>
<comment type="caution">
    <text evidence="10">The sequence shown here is derived from an EMBL/GenBank/DDBJ whole genome shotgun (WGS) entry which is preliminary data.</text>
</comment>
<dbReference type="AlphaFoldDB" id="A0A830CZ24"/>
<dbReference type="GO" id="GO:0016020">
    <property type="term" value="C:membrane"/>
    <property type="evidence" value="ECO:0007669"/>
    <property type="project" value="UniProtKB-SubCell"/>
</dbReference>
<name>A0A830CZ24_9LAMI</name>
<keyword evidence="6" id="KW-1133">Transmembrane helix</keyword>
<dbReference type="EMBL" id="BMAC01000846">
    <property type="protein sequence ID" value="GFQ03553.1"/>
    <property type="molecule type" value="Genomic_DNA"/>
</dbReference>
<evidence type="ECO:0000256" key="8">
    <source>
        <dbReference type="PROSITE-ProRule" id="PRU00282"/>
    </source>
</evidence>
<keyword evidence="5" id="KW-0677">Repeat</keyword>
<dbReference type="Proteomes" id="UP000653305">
    <property type="component" value="Unassembled WGS sequence"/>
</dbReference>
<comment type="subcellular location">
    <subcellularLocation>
        <location evidence="1">Membrane</location>
        <topology evidence="1">Multi-pass membrane protein</topology>
    </subcellularLocation>
</comment>
<evidence type="ECO:0000313" key="10">
    <source>
        <dbReference type="EMBL" id="GFQ03553.1"/>
    </source>
</evidence>